<feature type="compositionally biased region" description="Pro residues" evidence="1">
    <location>
        <begin position="62"/>
        <end position="76"/>
    </location>
</feature>
<feature type="compositionally biased region" description="Polar residues" evidence="1">
    <location>
        <begin position="86"/>
        <end position="100"/>
    </location>
</feature>
<name>A0A5B0NZW8_PUCGR</name>
<sequence length="202" mass="21480">MLPVSVRGLITALVAELKELSRSLPYLRRRRRYWPNGYRSTIVGLGRQRVVGGYILLAPLSPSPDPVPQAPSPPGTTTPSLPFHSVLSSTTTERSSNVPSTLANPPATLPNPNPAPPNSTTNPSQSTPTQVTIPSVSSSVDHTATTTERSNAKETQKRSRPSKSNPNGTNAKDSAPPGPDSNQRPSKQPNELSTLLGAKHSK</sequence>
<dbReference type="Proteomes" id="UP000325313">
    <property type="component" value="Unassembled WGS sequence"/>
</dbReference>
<protein>
    <submittedName>
        <fullName evidence="2">Uncharacterized protein</fullName>
    </submittedName>
</protein>
<evidence type="ECO:0000313" key="2">
    <source>
        <dbReference type="EMBL" id="KAA1093279.1"/>
    </source>
</evidence>
<evidence type="ECO:0000256" key="1">
    <source>
        <dbReference type="SAM" id="MobiDB-lite"/>
    </source>
</evidence>
<feature type="region of interest" description="Disordered" evidence="1">
    <location>
        <begin position="62"/>
        <end position="202"/>
    </location>
</feature>
<proteinExistence type="predicted"/>
<feature type="compositionally biased region" description="Low complexity" evidence="1">
    <location>
        <begin position="118"/>
        <end position="130"/>
    </location>
</feature>
<dbReference type="EMBL" id="VDEP01000375">
    <property type="protein sequence ID" value="KAA1093279.1"/>
    <property type="molecule type" value="Genomic_DNA"/>
</dbReference>
<dbReference type="AlphaFoldDB" id="A0A5B0NZW8"/>
<feature type="compositionally biased region" description="Polar residues" evidence="1">
    <location>
        <begin position="180"/>
        <end position="193"/>
    </location>
</feature>
<organism evidence="2 3">
    <name type="scientific">Puccinia graminis f. sp. tritici</name>
    <dbReference type="NCBI Taxonomy" id="56615"/>
    <lineage>
        <taxon>Eukaryota</taxon>
        <taxon>Fungi</taxon>
        <taxon>Dikarya</taxon>
        <taxon>Basidiomycota</taxon>
        <taxon>Pucciniomycotina</taxon>
        <taxon>Pucciniomycetes</taxon>
        <taxon>Pucciniales</taxon>
        <taxon>Pucciniaceae</taxon>
        <taxon>Puccinia</taxon>
    </lineage>
</organism>
<comment type="caution">
    <text evidence="2">The sequence shown here is derived from an EMBL/GenBank/DDBJ whole genome shotgun (WGS) entry which is preliminary data.</text>
</comment>
<feature type="compositionally biased region" description="Polar residues" evidence="1">
    <location>
        <begin position="131"/>
        <end position="149"/>
    </location>
</feature>
<accession>A0A5B0NZW8</accession>
<evidence type="ECO:0000313" key="3">
    <source>
        <dbReference type="Proteomes" id="UP000325313"/>
    </source>
</evidence>
<feature type="compositionally biased region" description="Pro residues" evidence="1">
    <location>
        <begin position="107"/>
        <end position="117"/>
    </location>
</feature>
<feature type="compositionally biased region" description="Polar residues" evidence="1">
    <location>
        <begin position="162"/>
        <end position="172"/>
    </location>
</feature>
<reference evidence="2 3" key="1">
    <citation type="submission" date="2019-05" db="EMBL/GenBank/DDBJ databases">
        <title>Emergence of the Ug99 lineage of the wheat stem rust pathogen through somatic hybridization.</title>
        <authorList>
            <person name="Li F."/>
            <person name="Upadhyaya N.M."/>
            <person name="Sperschneider J."/>
            <person name="Matny O."/>
            <person name="Nguyen-Phuc H."/>
            <person name="Mago R."/>
            <person name="Raley C."/>
            <person name="Miller M.E."/>
            <person name="Silverstein K.A.T."/>
            <person name="Henningsen E."/>
            <person name="Hirsch C.D."/>
            <person name="Visser B."/>
            <person name="Pretorius Z.A."/>
            <person name="Steffenson B.J."/>
            <person name="Schwessinger B."/>
            <person name="Dodds P.N."/>
            <person name="Figueroa M."/>
        </authorList>
    </citation>
    <scope>NUCLEOTIDE SEQUENCE [LARGE SCALE GENOMIC DNA]</scope>
    <source>
        <strain evidence="2 3">Ug99</strain>
    </source>
</reference>
<gene>
    <name evidence="2" type="ORF">PGTUg99_008807</name>
</gene>